<comment type="caution">
    <text evidence="3">The sequence shown here is derived from an EMBL/GenBank/DDBJ whole genome shotgun (WGS) entry which is preliminary data.</text>
</comment>
<dbReference type="EMBL" id="SJPL01000001">
    <property type="protein sequence ID" value="TWT69715.1"/>
    <property type="molecule type" value="Genomic_DNA"/>
</dbReference>
<feature type="compositionally biased region" description="Low complexity" evidence="2">
    <location>
        <begin position="119"/>
        <end position="158"/>
    </location>
</feature>
<organism evidence="3 4">
    <name type="scientific">Crateriforma conspicua</name>
    <dbReference type="NCBI Taxonomy" id="2527996"/>
    <lineage>
        <taxon>Bacteria</taxon>
        <taxon>Pseudomonadati</taxon>
        <taxon>Planctomycetota</taxon>
        <taxon>Planctomycetia</taxon>
        <taxon>Planctomycetales</taxon>
        <taxon>Planctomycetaceae</taxon>
        <taxon>Crateriforma</taxon>
    </lineage>
</organism>
<feature type="region of interest" description="Disordered" evidence="2">
    <location>
        <begin position="1"/>
        <end position="73"/>
    </location>
</feature>
<gene>
    <name evidence="3" type="ORF">Pan14r_20060</name>
</gene>
<feature type="compositionally biased region" description="Basic residues" evidence="2">
    <location>
        <begin position="1"/>
        <end position="11"/>
    </location>
</feature>
<feature type="compositionally biased region" description="Polar residues" evidence="2">
    <location>
        <begin position="29"/>
        <end position="41"/>
    </location>
</feature>
<evidence type="ECO:0000256" key="2">
    <source>
        <dbReference type="SAM" id="MobiDB-lite"/>
    </source>
</evidence>
<evidence type="ECO:0000313" key="3">
    <source>
        <dbReference type="EMBL" id="TWT69715.1"/>
    </source>
</evidence>
<reference evidence="3 4" key="1">
    <citation type="submission" date="2019-02" db="EMBL/GenBank/DDBJ databases">
        <title>Deep-cultivation of Planctomycetes and their phenomic and genomic characterization uncovers novel biology.</title>
        <authorList>
            <person name="Wiegand S."/>
            <person name="Jogler M."/>
            <person name="Boedeker C."/>
            <person name="Pinto D."/>
            <person name="Vollmers J."/>
            <person name="Rivas-Marin E."/>
            <person name="Kohn T."/>
            <person name="Peeters S.H."/>
            <person name="Heuer A."/>
            <person name="Rast P."/>
            <person name="Oberbeckmann S."/>
            <person name="Bunk B."/>
            <person name="Jeske O."/>
            <person name="Meyerdierks A."/>
            <person name="Storesund J.E."/>
            <person name="Kallscheuer N."/>
            <person name="Luecker S."/>
            <person name="Lage O.M."/>
            <person name="Pohl T."/>
            <person name="Merkel B.J."/>
            <person name="Hornburger P."/>
            <person name="Mueller R.-W."/>
            <person name="Bruemmer F."/>
            <person name="Labrenz M."/>
            <person name="Spormann A.M."/>
            <person name="Op Den Camp H."/>
            <person name="Overmann J."/>
            <person name="Amann R."/>
            <person name="Jetten M.S.M."/>
            <person name="Mascher T."/>
            <person name="Medema M.H."/>
            <person name="Devos D.P."/>
            <person name="Kaster A.-K."/>
            <person name="Ovreas L."/>
            <person name="Rohde M."/>
            <person name="Galperin M.Y."/>
            <person name="Jogler C."/>
        </authorList>
    </citation>
    <scope>NUCLEOTIDE SEQUENCE [LARGE SCALE GENOMIC DNA]</scope>
    <source>
        <strain evidence="3 4">Pan14r</strain>
    </source>
</reference>
<dbReference type="AlphaFoldDB" id="A0A5C5Y655"/>
<sequence>MAVTGRQRRQRAGVAPQHLPASTLPPSPISMSVSDCSNVDVTGSAPAAVVAVPASPQTGRPASEGADPNGPGHLLAELEARQDQALAELEALENRLIDVMRRFGATPIEDEEAARKSKSAAPPAAIDHETAGSSESAESGAEPAVAEATAAEPPAKAA</sequence>
<evidence type="ECO:0000256" key="1">
    <source>
        <dbReference type="SAM" id="Coils"/>
    </source>
</evidence>
<feature type="region of interest" description="Disordered" evidence="2">
    <location>
        <begin position="108"/>
        <end position="158"/>
    </location>
</feature>
<proteinExistence type="predicted"/>
<evidence type="ECO:0000313" key="4">
    <source>
        <dbReference type="Proteomes" id="UP000317238"/>
    </source>
</evidence>
<keyword evidence="1" id="KW-0175">Coiled coil</keyword>
<feature type="compositionally biased region" description="Low complexity" evidence="2">
    <location>
        <begin position="44"/>
        <end position="56"/>
    </location>
</feature>
<name>A0A5C5Y655_9PLAN</name>
<dbReference type="Proteomes" id="UP000317238">
    <property type="component" value="Unassembled WGS sequence"/>
</dbReference>
<protein>
    <submittedName>
        <fullName evidence="3">Uncharacterized protein</fullName>
    </submittedName>
</protein>
<accession>A0A5C5Y655</accession>
<keyword evidence="4" id="KW-1185">Reference proteome</keyword>
<feature type="coiled-coil region" evidence="1">
    <location>
        <begin position="75"/>
        <end position="102"/>
    </location>
</feature>